<dbReference type="FunFam" id="1.20.140.10:FF:000011">
    <property type="entry name" value="Medium-chain specific acyl-CoA dehydrogenase, mitochondrial"/>
    <property type="match status" value="1"/>
</dbReference>
<dbReference type="InterPro" id="IPR046373">
    <property type="entry name" value="Acyl-CoA_Oxase/DH_mid-dom_sf"/>
</dbReference>
<comment type="similarity">
    <text evidence="2 6">Belongs to the acyl-CoA dehydrogenase family.</text>
</comment>
<evidence type="ECO:0000256" key="6">
    <source>
        <dbReference type="RuleBase" id="RU362125"/>
    </source>
</evidence>
<dbReference type="Proteomes" id="UP000748308">
    <property type="component" value="Unassembled WGS sequence"/>
</dbReference>
<dbReference type="PANTHER" id="PTHR43884">
    <property type="entry name" value="ACYL-COA DEHYDROGENASE"/>
    <property type="match status" value="1"/>
</dbReference>
<evidence type="ECO:0000256" key="4">
    <source>
        <dbReference type="ARBA" id="ARBA00022827"/>
    </source>
</evidence>
<dbReference type="PANTHER" id="PTHR43884:SF12">
    <property type="entry name" value="ISOVALERYL-COA DEHYDROGENASE, MITOCHONDRIAL-RELATED"/>
    <property type="match status" value="1"/>
</dbReference>
<evidence type="ECO:0000259" key="9">
    <source>
        <dbReference type="Pfam" id="PF02771"/>
    </source>
</evidence>
<dbReference type="InterPro" id="IPR006091">
    <property type="entry name" value="Acyl-CoA_Oxase/DH_mid-dom"/>
</dbReference>
<feature type="domain" description="Acyl-CoA dehydrogenase/oxidase N-terminal" evidence="9">
    <location>
        <begin position="6"/>
        <end position="115"/>
    </location>
</feature>
<feature type="domain" description="Acyl-CoA dehydrogenase/oxidase C-terminal" evidence="7">
    <location>
        <begin position="228"/>
        <end position="375"/>
    </location>
</feature>
<keyword evidence="5 6" id="KW-0560">Oxidoreductase</keyword>
<dbReference type="AlphaFoldDB" id="A0A937XB40"/>
<dbReference type="Pfam" id="PF02770">
    <property type="entry name" value="Acyl-CoA_dh_M"/>
    <property type="match status" value="1"/>
</dbReference>
<keyword evidence="4 6" id="KW-0274">FAD</keyword>
<evidence type="ECO:0000256" key="2">
    <source>
        <dbReference type="ARBA" id="ARBA00009347"/>
    </source>
</evidence>
<dbReference type="InterPro" id="IPR006089">
    <property type="entry name" value="Acyl-CoA_DH_CS"/>
</dbReference>
<dbReference type="PIRSF" id="PIRSF016578">
    <property type="entry name" value="HsaA"/>
    <property type="match status" value="1"/>
</dbReference>
<feature type="domain" description="Acyl-CoA oxidase/dehydrogenase middle" evidence="8">
    <location>
        <begin position="121"/>
        <end position="216"/>
    </location>
</feature>
<dbReference type="InterPro" id="IPR009100">
    <property type="entry name" value="AcylCoA_DH/oxidase_NM_dom_sf"/>
</dbReference>
<accession>A0A937XB40</accession>
<dbReference type="Pfam" id="PF00441">
    <property type="entry name" value="Acyl-CoA_dh_1"/>
    <property type="match status" value="1"/>
</dbReference>
<dbReference type="Gene3D" id="2.40.110.10">
    <property type="entry name" value="Butyryl-CoA Dehydrogenase, subunit A, domain 2"/>
    <property type="match status" value="1"/>
</dbReference>
<dbReference type="InterPro" id="IPR036250">
    <property type="entry name" value="AcylCo_DH-like_C"/>
</dbReference>
<dbReference type="SUPFAM" id="SSF56645">
    <property type="entry name" value="Acyl-CoA dehydrogenase NM domain-like"/>
    <property type="match status" value="1"/>
</dbReference>
<evidence type="ECO:0000259" key="7">
    <source>
        <dbReference type="Pfam" id="PF00441"/>
    </source>
</evidence>
<dbReference type="InterPro" id="IPR009075">
    <property type="entry name" value="AcylCo_DH/oxidase_C"/>
</dbReference>
<evidence type="ECO:0000313" key="11">
    <source>
        <dbReference type="Proteomes" id="UP000748308"/>
    </source>
</evidence>
<protein>
    <submittedName>
        <fullName evidence="10">Acyl-CoA dehydrogenase family protein</fullName>
    </submittedName>
</protein>
<comment type="cofactor">
    <cofactor evidence="1 6">
        <name>FAD</name>
        <dbReference type="ChEBI" id="CHEBI:57692"/>
    </cofactor>
</comment>
<reference evidence="10" key="1">
    <citation type="submission" date="2019-03" db="EMBL/GenBank/DDBJ databases">
        <title>Lake Tanganyika Metagenome-Assembled Genomes (MAGs).</title>
        <authorList>
            <person name="Tran P."/>
        </authorList>
    </citation>
    <scope>NUCLEOTIDE SEQUENCE</scope>
    <source>
        <strain evidence="10">M_DeepCast_400m_m2_100</strain>
    </source>
</reference>
<gene>
    <name evidence="10" type="ORF">FJY75_14060</name>
</gene>
<comment type="caution">
    <text evidence="10">The sequence shown here is derived from an EMBL/GenBank/DDBJ whole genome shotgun (WGS) entry which is preliminary data.</text>
</comment>
<dbReference type="GO" id="GO:0050660">
    <property type="term" value="F:flavin adenine dinucleotide binding"/>
    <property type="evidence" value="ECO:0007669"/>
    <property type="project" value="InterPro"/>
</dbReference>
<evidence type="ECO:0000256" key="5">
    <source>
        <dbReference type="ARBA" id="ARBA00023002"/>
    </source>
</evidence>
<organism evidence="10 11">
    <name type="scientific">Eiseniibacteriota bacterium</name>
    <dbReference type="NCBI Taxonomy" id="2212470"/>
    <lineage>
        <taxon>Bacteria</taxon>
        <taxon>Candidatus Eiseniibacteriota</taxon>
    </lineage>
</organism>
<dbReference type="GO" id="GO:0003995">
    <property type="term" value="F:acyl-CoA dehydrogenase activity"/>
    <property type="evidence" value="ECO:0007669"/>
    <property type="project" value="InterPro"/>
</dbReference>
<evidence type="ECO:0000313" key="10">
    <source>
        <dbReference type="EMBL" id="MBM3318966.1"/>
    </source>
</evidence>
<dbReference type="SUPFAM" id="SSF47203">
    <property type="entry name" value="Acyl-CoA dehydrogenase C-terminal domain-like"/>
    <property type="match status" value="1"/>
</dbReference>
<dbReference type="Gene3D" id="1.10.540.10">
    <property type="entry name" value="Acyl-CoA dehydrogenase/oxidase, N-terminal domain"/>
    <property type="match status" value="1"/>
</dbReference>
<dbReference type="EMBL" id="VGIY01000569">
    <property type="protein sequence ID" value="MBM3318966.1"/>
    <property type="molecule type" value="Genomic_DNA"/>
</dbReference>
<proteinExistence type="inferred from homology"/>
<dbReference type="PROSITE" id="PS00073">
    <property type="entry name" value="ACYL_COA_DH_2"/>
    <property type="match status" value="1"/>
</dbReference>
<dbReference type="InterPro" id="IPR013786">
    <property type="entry name" value="AcylCoA_DH/ox_N"/>
</dbReference>
<evidence type="ECO:0000259" key="8">
    <source>
        <dbReference type="Pfam" id="PF02770"/>
    </source>
</evidence>
<dbReference type="PROSITE" id="PS00072">
    <property type="entry name" value="ACYL_COA_DH_1"/>
    <property type="match status" value="1"/>
</dbReference>
<evidence type="ECO:0000256" key="1">
    <source>
        <dbReference type="ARBA" id="ARBA00001974"/>
    </source>
</evidence>
<name>A0A937XB40_UNCEI</name>
<dbReference type="InterPro" id="IPR037069">
    <property type="entry name" value="AcylCoA_DH/ox_N_sf"/>
</dbReference>
<dbReference type="Pfam" id="PF02771">
    <property type="entry name" value="Acyl-CoA_dh_N"/>
    <property type="match status" value="1"/>
</dbReference>
<dbReference type="FunFam" id="1.10.540.10:FF:000002">
    <property type="entry name" value="Acyl-CoA dehydrogenase FadE19"/>
    <property type="match status" value="1"/>
</dbReference>
<sequence length="381" mass="41180">MGFDLTEEQGMVRDLARDFAQNEIAPRAAHHDQTGEFPSEICQKAFEVGLLNPGLPEDLGGAGMNALMECLIAEELAAACSGISTAMMVNTLATAPLMVGASPEQKEKWLRPMTAELRFAAYAVTEPGAGSDVMGIKTTAVPKGSEYVINGSKMWISGAGVADWFFVLAYTKKEAGIRGMSAFVVPADAPGVTIGKKEDNMGQRASDTRAITFEDVVVPEENRIGPEGRGWMLAMAAFDHTRPPVAAGAVGVGRAAMEHAIRYARERQAFGVAIHRHQAIAFMIADMAKDLDAARLLVWRAAALYDQGKKNSYEAACAKAFAADTTMRVCVDAVQIFGGYGFNKEYPVEKLMRDAKIFQIYEGTSQIQRLIISKEAISRVK</sequence>
<evidence type="ECO:0000256" key="3">
    <source>
        <dbReference type="ARBA" id="ARBA00022630"/>
    </source>
</evidence>
<dbReference type="Gene3D" id="1.20.140.10">
    <property type="entry name" value="Butyryl-CoA Dehydrogenase, subunit A, domain 3"/>
    <property type="match status" value="1"/>
</dbReference>
<keyword evidence="3 6" id="KW-0285">Flavoprotein</keyword>
<dbReference type="FunFam" id="2.40.110.10:FF:000001">
    <property type="entry name" value="Acyl-CoA dehydrogenase, mitochondrial"/>
    <property type="match status" value="1"/>
</dbReference>